<protein>
    <submittedName>
        <fullName evidence="2">Uncharacterized protein</fullName>
    </submittedName>
</protein>
<evidence type="ECO:0000313" key="2">
    <source>
        <dbReference type="EnsemblPlants" id="cds.evm.model.03.1288"/>
    </source>
</evidence>
<accession>A0A803P4P3</accession>
<keyword evidence="3" id="KW-1185">Reference proteome</keyword>
<dbReference type="EMBL" id="UZAU01000291">
    <property type="status" value="NOT_ANNOTATED_CDS"/>
    <property type="molecule type" value="Genomic_DNA"/>
</dbReference>
<sequence length="121" mass="14184">MYKDLSKENGSHIAINKIKERVHIEVEQTEKLQMVDDTFEQEAKQVINEQTSEESGNDDEHHDYQLTRDRERRNIIPPNRFGYDDSIFYALNISELDGEGPGSYEEAMVSIYKLEWNSTIE</sequence>
<evidence type="ECO:0000313" key="3">
    <source>
        <dbReference type="Proteomes" id="UP000596661"/>
    </source>
</evidence>
<dbReference type="Gramene" id="evm.model.03.1288">
    <property type="protein sequence ID" value="cds.evm.model.03.1288"/>
    <property type="gene ID" value="evm.TU.03.1288"/>
</dbReference>
<dbReference type="AlphaFoldDB" id="A0A803P4P3"/>
<dbReference type="Proteomes" id="UP000596661">
    <property type="component" value="Chromosome 3"/>
</dbReference>
<name>A0A803P4P3_CANSA</name>
<proteinExistence type="predicted"/>
<feature type="region of interest" description="Disordered" evidence="1">
    <location>
        <begin position="47"/>
        <end position="72"/>
    </location>
</feature>
<evidence type="ECO:0000256" key="1">
    <source>
        <dbReference type="SAM" id="MobiDB-lite"/>
    </source>
</evidence>
<dbReference type="EnsemblPlants" id="evm.model.03.1288">
    <property type="protein sequence ID" value="cds.evm.model.03.1288"/>
    <property type="gene ID" value="evm.TU.03.1288"/>
</dbReference>
<reference evidence="2" key="1">
    <citation type="submission" date="2018-11" db="EMBL/GenBank/DDBJ databases">
        <authorList>
            <person name="Grassa J C."/>
        </authorList>
    </citation>
    <scope>NUCLEOTIDE SEQUENCE [LARGE SCALE GENOMIC DNA]</scope>
</reference>
<organism evidence="2 3">
    <name type="scientific">Cannabis sativa</name>
    <name type="common">Hemp</name>
    <name type="synonym">Marijuana</name>
    <dbReference type="NCBI Taxonomy" id="3483"/>
    <lineage>
        <taxon>Eukaryota</taxon>
        <taxon>Viridiplantae</taxon>
        <taxon>Streptophyta</taxon>
        <taxon>Embryophyta</taxon>
        <taxon>Tracheophyta</taxon>
        <taxon>Spermatophyta</taxon>
        <taxon>Magnoliopsida</taxon>
        <taxon>eudicotyledons</taxon>
        <taxon>Gunneridae</taxon>
        <taxon>Pentapetalae</taxon>
        <taxon>rosids</taxon>
        <taxon>fabids</taxon>
        <taxon>Rosales</taxon>
        <taxon>Cannabaceae</taxon>
        <taxon>Cannabis</taxon>
    </lineage>
</organism>
<feature type="compositionally biased region" description="Basic and acidic residues" evidence="1">
    <location>
        <begin position="58"/>
        <end position="72"/>
    </location>
</feature>
<reference evidence="2" key="2">
    <citation type="submission" date="2021-03" db="UniProtKB">
        <authorList>
            <consortium name="EnsemblPlants"/>
        </authorList>
    </citation>
    <scope>IDENTIFICATION</scope>
</reference>